<evidence type="ECO:0008006" key="4">
    <source>
        <dbReference type="Google" id="ProtNLM"/>
    </source>
</evidence>
<keyword evidence="1" id="KW-0732">Signal</keyword>
<evidence type="ECO:0000313" key="2">
    <source>
        <dbReference type="EMBL" id="KAJ7722744.1"/>
    </source>
</evidence>
<accession>A0AAD7MLB4</accession>
<keyword evidence="3" id="KW-1185">Reference proteome</keyword>
<feature type="signal peptide" evidence="1">
    <location>
        <begin position="1"/>
        <end position="21"/>
    </location>
</feature>
<dbReference type="Proteomes" id="UP001215280">
    <property type="component" value="Unassembled WGS sequence"/>
</dbReference>
<evidence type="ECO:0000256" key="1">
    <source>
        <dbReference type="SAM" id="SignalP"/>
    </source>
</evidence>
<dbReference type="EMBL" id="JARJLG010000254">
    <property type="protein sequence ID" value="KAJ7722744.1"/>
    <property type="molecule type" value="Genomic_DNA"/>
</dbReference>
<sequence>MSSSSTSTWALLLILYPSLVAHLPIETRVPLHTGVSFLSRSPAHSLEPRRSRESGREVLHPHLSPLLSLIYTYSPHITVAEGRALG</sequence>
<feature type="chain" id="PRO_5042122127" description="Secreted protein" evidence="1">
    <location>
        <begin position="22"/>
        <end position="86"/>
    </location>
</feature>
<reference evidence="2" key="1">
    <citation type="submission" date="2023-03" db="EMBL/GenBank/DDBJ databases">
        <title>Massive genome expansion in bonnet fungi (Mycena s.s.) driven by repeated elements and novel gene families across ecological guilds.</title>
        <authorList>
            <consortium name="Lawrence Berkeley National Laboratory"/>
            <person name="Harder C.B."/>
            <person name="Miyauchi S."/>
            <person name="Viragh M."/>
            <person name="Kuo A."/>
            <person name="Thoen E."/>
            <person name="Andreopoulos B."/>
            <person name="Lu D."/>
            <person name="Skrede I."/>
            <person name="Drula E."/>
            <person name="Henrissat B."/>
            <person name="Morin E."/>
            <person name="Kohler A."/>
            <person name="Barry K."/>
            <person name="LaButti K."/>
            <person name="Morin E."/>
            <person name="Salamov A."/>
            <person name="Lipzen A."/>
            <person name="Mereny Z."/>
            <person name="Hegedus B."/>
            <person name="Baldrian P."/>
            <person name="Stursova M."/>
            <person name="Weitz H."/>
            <person name="Taylor A."/>
            <person name="Grigoriev I.V."/>
            <person name="Nagy L.G."/>
            <person name="Martin F."/>
            <person name="Kauserud H."/>
        </authorList>
    </citation>
    <scope>NUCLEOTIDE SEQUENCE</scope>
    <source>
        <strain evidence="2">CBHHK188m</strain>
    </source>
</reference>
<evidence type="ECO:0000313" key="3">
    <source>
        <dbReference type="Proteomes" id="UP001215280"/>
    </source>
</evidence>
<gene>
    <name evidence="2" type="ORF">DFH07DRAFT_856556</name>
</gene>
<protein>
    <recommendedName>
        <fullName evidence="4">Secreted protein</fullName>
    </recommendedName>
</protein>
<proteinExistence type="predicted"/>
<organism evidence="2 3">
    <name type="scientific">Mycena maculata</name>
    <dbReference type="NCBI Taxonomy" id="230809"/>
    <lineage>
        <taxon>Eukaryota</taxon>
        <taxon>Fungi</taxon>
        <taxon>Dikarya</taxon>
        <taxon>Basidiomycota</taxon>
        <taxon>Agaricomycotina</taxon>
        <taxon>Agaricomycetes</taxon>
        <taxon>Agaricomycetidae</taxon>
        <taxon>Agaricales</taxon>
        <taxon>Marasmiineae</taxon>
        <taxon>Mycenaceae</taxon>
        <taxon>Mycena</taxon>
    </lineage>
</organism>
<dbReference type="AlphaFoldDB" id="A0AAD7MLB4"/>
<comment type="caution">
    <text evidence="2">The sequence shown here is derived from an EMBL/GenBank/DDBJ whole genome shotgun (WGS) entry which is preliminary data.</text>
</comment>
<name>A0AAD7MLB4_9AGAR</name>